<sequence>MSWTKFLESAFSNCNLSSNWNEFIKHINEPVLDYLHMTSGMLSTNCPQPVLPRNDLENIFSGAKDLIEEITIAKLPDNIKRYFILQLRKIIAAIEEYKITGAAEVVDIVQATFGKAVLSNDIIDGKATNEAMGNFWKFMANTALVVSTVVGLIQIADYTKKAFPELASPKEIIITSEENKP</sequence>
<dbReference type="Proteomes" id="UP001226574">
    <property type="component" value="Unassembled WGS sequence"/>
</dbReference>
<name>A0ABU1BEA2_PSEHA</name>
<proteinExistence type="predicted"/>
<accession>A0ABU1BEA2</accession>
<dbReference type="EMBL" id="JAVIFY010000009">
    <property type="protein sequence ID" value="MDQ9092572.1"/>
    <property type="molecule type" value="Genomic_DNA"/>
</dbReference>
<reference evidence="1 2" key="1">
    <citation type="submission" date="2023-08" db="EMBL/GenBank/DDBJ databases">
        <title>Pseudoalteromonas haloplanktis LL1 genome.</title>
        <authorList>
            <person name="Wu S."/>
        </authorList>
    </citation>
    <scope>NUCLEOTIDE SEQUENCE [LARGE SCALE GENOMIC DNA]</scope>
    <source>
        <strain evidence="1 2">LL1</strain>
    </source>
</reference>
<comment type="caution">
    <text evidence="1">The sequence shown here is derived from an EMBL/GenBank/DDBJ whole genome shotgun (WGS) entry which is preliminary data.</text>
</comment>
<protein>
    <submittedName>
        <fullName evidence="1">Uncharacterized protein</fullName>
    </submittedName>
</protein>
<keyword evidence="2" id="KW-1185">Reference proteome</keyword>
<evidence type="ECO:0000313" key="2">
    <source>
        <dbReference type="Proteomes" id="UP001226574"/>
    </source>
</evidence>
<organism evidence="1 2">
    <name type="scientific">Pseudoalteromonas haloplanktis</name>
    <name type="common">Alteromonas haloplanktis</name>
    <dbReference type="NCBI Taxonomy" id="228"/>
    <lineage>
        <taxon>Bacteria</taxon>
        <taxon>Pseudomonadati</taxon>
        <taxon>Pseudomonadota</taxon>
        <taxon>Gammaproteobacteria</taxon>
        <taxon>Alteromonadales</taxon>
        <taxon>Pseudoalteromonadaceae</taxon>
        <taxon>Pseudoalteromonas</taxon>
    </lineage>
</organism>
<evidence type="ECO:0000313" key="1">
    <source>
        <dbReference type="EMBL" id="MDQ9092572.1"/>
    </source>
</evidence>
<gene>
    <name evidence="1" type="ORF">RC083_13325</name>
</gene>
<dbReference type="RefSeq" id="WP_309039242.1">
    <property type="nucleotide sequence ID" value="NZ_JAVIFY010000009.1"/>
</dbReference>